<dbReference type="EMBL" id="JBHUMR010000008">
    <property type="protein sequence ID" value="MFD2617091.1"/>
    <property type="molecule type" value="Genomic_DNA"/>
</dbReference>
<dbReference type="InterPro" id="IPR011701">
    <property type="entry name" value="MFS"/>
</dbReference>
<evidence type="ECO:0000256" key="8">
    <source>
        <dbReference type="SAM" id="Phobius"/>
    </source>
</evidence>
<keyword evidence="3" id="KW-0813">Transport</keyword>
<feature type="transmembrane region" description="Helical" evidence="8">
    <location>
        <begin position="252"/>
        <end position="271"/>
    </location>
</feature>
<feature type="transmembrane region" description="Helical" evidence="8">
    <location>
        <begin position="217"/>
        <end position="240"/>
    </location>
</feature>
<dbReference type="RefSeq" id="WP_141189089.1">
    <property type="nucleotide sequence ID" value="NZ_JBHUMR010000008.1"/>
</dbReference>
<accession>A0ABW5PQE2</accession>
<feature type="transmembrane region" description="Helical" evidence="8">
    <location>
        <begin position="283"/>
        <end position="301"/>
    </location>
</feature>
<evidence type="ECO:0000256" key="3">
    <source>
        <dbReference type="ARBA" id="ARBA00022448"/>
    </source>
</evidence>
<feature type="transmembrane region" description="Helical" evidence="8">
    <location>
        <begin position="105"/>
        <end position="125"/>
    </location>
</feature>
<protein>
    <submittedName>
        <fullName evidence="10">MFS transporter</fullName>
    </submittedName>
</protein>
<comment type="subcellular location">
    <subcellularLocation>
        <location evidence="1">Cell membrane</location>
        <topology evidence="1">Multi-pass membrane protein</topology>
    </subcellularLocation>
</comment>
<dbReference type="SUPFAM" id="SSF103473">
    <property type="entry name" value="MFS general substrate transporter"/>
    <property type="match status" value="1"/>
</dbReference>
<keyword evidence="6 8" id="KW-1133">Transmembrane helix</keyword>
<proteinExistence type="inferred from homology"/>
<evidence type="ECO:0000313" key="11">
    <source>
        <dbReference type="Proteomes" id="UP001597458"/>
    </source>
</evidence>
<feature type="transmembrane region" description="Helical" evidence="8">
    <location>
        <begin position="80"/>
        <end position="99"/>
    </location>
</feature>
<feature type="domain" description="Major facilitator superfamily (MFS) profile" evidence="9">
    <location>
        <begin position="14"/>
        <end position="391"/>
    </location>
</feature>
<feature type="transmembrane region" description="Helical" evidence="8">
    <location>
        <begin position="48"/>
        <end position="68"/>
    </location>
</feature>
<dbReference type="Proteomes" id="UP001597458">
    <property type="component" value="Unassembled WGS sequence"/>
</dbReference>
<evidence type="ECO:0000256" key="2">
    <source>
        <dbReference type="ARBA" id="ARBA00008335"/>
    </source>
</evidence>
<feature type="transmembrane region" description="Helical" evidence="8">
    <location>
        <begin position="166"/>
        <end position="188"/>
    </location>
</feature>
<organism evidence="10 11">
    <name type="scientific">Terrilactibacillus laevilacticus</name>
    <dbReference type="NCBI Taxonomy" id="1380157"/>
    <lineage>
        <taxon>Bacteria</taxon>
        <taxon>Bacillati</taxon>
        <taxon>Bacillota</taxon>
        <taxon>Bacilli</taxon>
        <taxon>Bacillales</taxon>
        <taxon>Bacillaceae</taxon>
        <taxon>Terrilactibacillus</taxon>
    </lineage>
</organism>
<keyword evidence="7 8" id="KW-0472">Membrane</keyword>
<feature type="transmembrane region" description="Helical" evidence="8">
    <location>
        <begin position="307"/>
        <end position="331"/>
    </location>
</feature>
<name>A0ABW5PQE2_9BACI</name>
<feature type="transmembrane region" description="Helical" evidence="8">
    <location>
        <begin position="343"/>
        <end position="362"/>
    </location>
</feature>
<feature type="transmembrane region" description="Helical" evidence="8">
    <location>
        <begin position="15"/>
        <end position="36"/>
    </location>
</feature>
<dbReference type="Pfam" id="PF07690">
    <property type="entry name" value="MFS_1"/>
    <property type="match status" value="1"/>
</dbReference>
<dbReference type="PANTHER" id="PTHR43271:SF1">
    <property type="entry name" value="INNER MEMBRANE TRANSPORT PROTEIN YNFM"/>
    <property type="match status" value="1"/>
</dbReference>
<evidence type="ECO:0000256" key="1">
    <source>
        <dbReference type="ARBA" id="ARBA00004651"/>
    </source>
</evidence>
<keyword evidence="4" id="KW-1003">Cell membrane</keyword>
<dbReference type="Gene3D" id="1.20.1250.20">
    <property type="entry name" value="MFS general substrate transporter like domains"/>
    <property type="match status" value="1"/>
</dbReference>
<evidence type="ECO:0000256" key="5">
    <source>
        <dbReference type="ARBA" id="ARBA00022692"/>
    </source>
</evidence>
<evidence type="ECO:0000259" key="9">
    <source>
        <dbReference type="PROSITE" id="PS50850"/>
    </source>
</evidence>
<dbReference type="CDD" id="cd17324">
    <property type="entry name" value="MFS_NepI_like"/>
    <property type="match status" value="1"/>
</dbReference>
<keyword evidence="11" id="KW-1185">Reference proteome</keyword>
<feature type="transmembrane region" description="Helical" evidence="8">
    <location>
        <begin position="368"/>
        <end position="392"/>
    </location>
</feature>
<dbReference type="InterPro" id="IPR036259">
    <property type="entry name" value="MFS_trans_sf"/>
</dbReference>
<gene>
    <name evidence="10" type="ORF">ACFSTF_07170</name>
</gene>
<comment type="similarity">
    <text evidence="2">Belongs to the major facilitator superfamily.</text>
</comment>
<keyword evidence="5 8" id="KW-0812">Transmembrane</keyword>
<reference evidence="11" key="1">
    <citation type="journal article" date="2019" name="Int. J. Syst. Evol. Microbiol.">
        <title>The Global Catalogue of Microorganisms (GCM) 10K type strain sequencing project: providing services to taxonomists for standard genome sequencing and annotation.</title>
        <authorList>
            <consortium name="The Broad Institute Genomics Platform"/>
            <consortium name="The Broad Institute Genome Sequencing Center for Infectious Disease"/>
            <person name="Wu L."/>
            <person name="Ma J."/>
        </authorList>
    </citation>
    <scope>NUCLEOTIDE SEQUENCE [LARGE SCALE GENOMIC DNA]</scope>
    <source>
        <strain evidence="11">TISTR 2241</strain>
    </source>
</reference>
<sequence length="408" mass="44456">MDYIKPVDKAYKKTIIALFLGSFVTFADLYSTQPVIPLIAEQFQVTPTIASLSLSFCTGALALFLLVLSFISNSFDRKKLMTVSLVLSAILSICVGLTGNLYLLIAIRFLQGAVLAGFPSIAMAYINEEFDKKTMGLVIGIYVSGNSVGGLSGRLIVGILTDLANWKMAILILGIISLIIGIFFKMMLPESHHFTHKKCTFKTNLRTFVQTLKQPSLLLLFGIGFILMGGFVTLFNYIGILLTSEPYNLSQTLVGFIFIIYLVGTFSSTYMGRMADHHERPNVIIFSIMLMVLGAILTLSSPLVLKIIGLGFFTFGFFGGHSVASSWVGIIAGKSQKAQASSLYLLFYYAGSSFVGATGGVFLGQFGWIGVIALIVVLLVIAILFSVSTSYIQRHKSVLQVKKGIVRN</sequence>
<comment type="caution">
    <text evidence="10">The sequence shown here is derived from an EMBL/GenBank/DDBJ whole genome shotgun (WGS) entry which is preliminary data.</text>
</comment>
<dbReference type="PROSITE" id="PS50850">
    <property type="entry name" value="MFS"/>
    <property type="match status" value="1"/>
</dbReference>
<evidence type="ECO:0000256" key="4">
    <source>
        <dbReference type="ARBA" id="ARBA00022475"/>
    </source>
</evidence>
<dbReference type="InterPro" id="IPR020846">
    <property type="entry name" value="MFS_dom"/>
</dbReference>
<evidence type="ECO:0000313" key="10">
    <source>
        <dbReference type="EMBL" id="MFD2617091.1"/>
    </source>
</evidence>
<evidence type="ECO:0000256" key="6">
    <source>
        <dbReference type="ARBA" id="ARBA00022989"/>
    </source>
</evidence>
<feature type="transmembrane region" description="Helical" evidence="8">
    <location>
        <begin position="137"/>
        <end position="160"/>
    </location>
</feature>
<dbReference type="PANTHER" id="PTHR43271">
    <property type="entry name" value="BLL2771 PROTEIN"/>
    <property type="match status" value="1"/>
</dbReference>
<evidence type="ECO:0000256" key="7">
    <source>
        <dbReference type="ARBA" id="ARBA00023136"/>
    </source>
</evidence>